<feature type="transmembrane region" description="Helical" evidence="6">
    <location>
        <begin position="279"/>
        <end position="298"/>
    </location>
</feature>
<dbReference type="Gene3D" id="3.60.15.10">
    <property type="entry name" value="Ribonuclease Z/Hydroxyacylglutathione hydrolase-like"/>
    <property type="match status" value="1"/>
</dbReference>
<evidence type="ECO:0000256" key="5">
    <source>
        <dbReference type="ARBA" id="ARBA00023136"/>
    </source>
</evidence>
<dbReference type="CDD" id="cd07731">
    <property type="entry name" value="ComA-like_MBL-fold"/>
    <property type="match status" value="1"/>
</dbReference>
<evidence type="ECO:0000259" key="7">
    <source>
        <dbReference type="SMART" id="SM00849"/>
    </source>
</evidence>
<proteinExistence type="predicted"/>
<dbReference type="NCBIfam" id="TIGR00360">
    <property type="entry name" value="ComEC_N-term"/>
    <property type="match status" value="1"/>
</dbReference>
<gene>
    <name evidence="8" type="ORF">AXF15_03190</name>
</gene>
<dbReference type="SUPFAM" id="SSF56281">
    <property type="entry name" value="Metallo-hydrolase/oxidoreductase"/>
    <property type="match status" value="1"/>
</dbReference>
<sequence>MSADVPPRRTIPGIHPSGPLVLLGWQRLFLGYACGLLGAAYFWSACLALLLLGLASARGKEAFFLGGAFLLGLAVGGNGHNPPAEFWNATVRVSGVVEEVRTYPGGRVNIVAGQVRDAESGSFLPGRLLWTLEGVSAPPGTGSRFEAKLRIRKLQGRANFGLSGPESFWARENVWHRAYSRGDEGVEWSGDVSGRSRLMARIETLLPQGGGAAVRALLFGDRLRLEPEFMDRIRRAGLAHSLALSGLHLGIAAAFGFGAAWVLGAMCPPVLLRIPRQKLGLVLALPVAAAYLWLGGFAPSLQRAFLMLAVMAAHQLSGTRRSLQDSLLWAVCLLVLPEPAAVHDVSLQLSVLAVAGIVLYLPLFSLSRLREKIPPPVMFPLTLAAVTVCANLFLLPVQALYFSEFPPFLLLNLVWLPVLSLATLPLCFAGLVLSFFWDGGAGACFWLAGWTVDALACGLEVLDRGGWLDAVAVLRPCGVEVIGYWAVLVAASALLAHQGPSRGRCLAFFGLGLMLLSAPAAWQMLNSATSRIEMTVLDTGMSQAVFVRTAAGRTLLFDGAGAWGSDYDPGRAVVGPALAWDHPPRADMVFLSHMDADHVRGLFHILDTFDVRFFGWTGLLDKTEDSRRLRGFLERNQTLVRVLRRGDRISVGPDLWLEVLHPGREYRGVSSNDSSLVLRLVWRGKGLALLPGDAERRALGEMLNSSAPLQSDVLILPHHGSRSSLSPRLYEAVDAGWAVAACGPDNRFRFPHPEVVAACEERGMRVLTTARYGAVRFSWVDGELERVRSARYSLRPEDIP</sequence>
<comment type="subcellular location">
    <subcellularLocation>
        <location evidence="1">Cell membrane</location>
        <topology evidence="1">Multi-pass membrane protein</topology>
    </subcellularLocation>
</comment>
<feature type="transmembrane region" description="Helical" evidence="6">
    <location>
        <begin position="482"/>
        <end position="499"/>
    </location>
</feature>
<dbReference type="SMART" id="SM00849">
    <property type="entry name" value="Lactamase_B"/>
    <property type="match status" value="1"/>
</dbReference>
<dbReference type="InterPro" id="IPR004797">
    <property type="entry name" value="Competence_ComEC/Rec2"/>
</dbReference>
<keyword evidence="4 6" id="KW-1133">Transmembrane helix</keyword>
<reference evidence="9" key="1">
    <citation type="submission" date="2016-02" db="EMBL/GenBank/DDBJ databases">
        <authorList>
            <person name="Holder M.E."/>
            <person name="Ajami N.J."/>
            <person name="Petrosino J.F."/>
        </authorList>
    </citation>
    <scope>NUCLEOTIDE SEQUENCE [LARGE SCALE GENOMIC DNA]</scope>
    <source>
        <strain evidence="9">DSM 12838</strain>
    </source>
</reference>
<keyword evidence="5 6" id="KW-0472">Membrane</keyword>
<dbReference type="InterPro" id="IPR035681">
    <property type="entry name" value="ComA-like_MBL"/>
</dbReference>
<dbReference type="EMBL" id="CP014230">
    <property type="protein sequence ID" value="AMD92211.1"/>
    <property type="molecule type" value="Genomic_DNA"/>
</dbReference>
<feature type="transmembrane region" description="Helical" evidence="6">
    <location>
        <begin position="444"/>
        <end position="462"/>
    </location>
</feature>
<feature type="transmembrane region" description="Helical" evidence="6">
    <location>
        <begin position="506"/>
        <end position="525"/>
    </location>
</feature>
<evidence type="ECO:0000256" key="2">
    <source>
        <dbReference type="ARBA" id="ARBA00022475"/>
    </source>
</evidence>
<keyword evidence="3 6" id="KW-0812">Transmembrane</keyword>
<dbReference type="PANTHER" id="PTHR30619:SF7">
    <property type="entry name" value="BETA-LACTAMASE DOMAIN PROTEIN"/>
    <property type="match status" value="1"/>
</dbReference>
<dbReference type="InterPro" id="IPR004477">
    <property type="entry name" value="ComEC_N"/>
</dbReference>
<dbReference type="GO" id="GO:0030420">
    <property type="term" value="P:establishment of competence for transformation"/>
    <property type="evidence" value="ECO:0007669"/>
    <property type="project" value="InterPro"/>
</dbReference>
<keyword evidence="2" id="KW-1003">Cell membrane</keyword>
<evidence type="ECO:0000313" key="9">
    <source>
        <dbReference type="Proteomes" id="UP000063964"/>
    </source>
</evidence>
<dbReference type="Pfam" id="PF03772">
    <property type="entry name" value="Competence"/>
    <property type="match status" value="1"/>
</dbReference>
<accession>A0A109W5L7</accession>
<name>A0A109W5L7_9BACT</name>
<dbReference type="Proteomes" id="UP000063964">
    <property type="component" value="Chromosome"/>
</dbReference>
<dbReference type="InterPro" id="IPR036866">
    <property type="entry name" value="RibonucZ/Hydroxyglut_hydro"/>
</dbReference>
<dbReference type="KEGG" id="doa:AXF15_03190"/>
<evidence type="ECO:0000256" key="4">
    <source>
        <dbReference type="ARBA" id="ARBA00022989"/>
    </source>
</evidence>
<evidence type="ECO:0000313" key="8">
    <source>
        <dbReference type="EMBL" id="AMD92211.1"/>
    </source>
</evidence>
<feature type="transmembrane region" description="Helical" evidence="6">
    <location>
        <begin position="378"/>
        <end position="402"/>
    </location>
</feature>
<dbReference type="InterPro" id="IPR001279">
    <property type="entry name" value="Metallo-B-lactamas"/>
</dbReference>
<keyword evidence="9" id="KW-1185">Reference proteome</keyword>
<dbReference type="NCBIfam" id="TIGR00361">
    <property type="entry name" value="ComEC_Rec2"/>
    <property type="match status" value="1"/>
</dbReference>
<organism evidence="8 9">
    <name type="scientific">Desulfomicrobium orale DSM 12838</name>
    <dbReference type="NCBI Taxonomy" id="888061"/>
    <lineage>
        <taxon>Bacteria</taxon>
        <taxon>Pseudomonadati</taxon>
        <taxon>Thermodesulfobacteriota</taxon>
        <taxon>Desulfovibrionia</taxon>
        <taxon>Desulfovibrionales</taxon>
        <taxon>Desulfomicrobiaceae</taxon>
        <taxon>Desulfomicrobium</taxon>
    </lineage>
</organism>
<feature type="transmembrane region" description="Helical" evidence="6">
    <location>
        <begin position="29"/>
        <end position="55"/>
    </location>
</feature>
<dbReference type="PANTHER" id="PTHR30619">
    <property type="entry name" value="DNA INTERNALIZATION/COMPETENCE PROTEIN COMEC/REC2"/>
    <property type="match status" value="1"/>
</dbReference>
<evidence type="ECO:0000256" key="3">
    <source>
        <dbReference type="ARBA" id="ARBA00022692"/>
    </source>
</evidence>
<protein>
    <recommendedName>
        <fullName evidence="7">Metallo-beta-lactamase domain-containing protein</fullName>
    </recommendedName>
</protein>
<feature type="domain" description="Metallo-beta-lactamase" evidence="7">
    <location>
        <begin position="541"/>
        <end position="719"/>
    </location>
</feature>
<dbReference type="InterPro" id="IPR025405">
    <property type="entry name" value="DUF4131"/>
</dbReference>
<dbReference type="InterPro" id="IPR052159">
    <property type="entry name" value="Competence_DNA_uptake"/>
</dbReference>
<feature type="transmembrane region" description="Helical" evidence="6">
    <location>
        <begin position="247"/>
        <end position="267"/>
    </location>
</feature>
<feature type="transmembrane region" description="Helical" evidence="6">
    <location>
        <begin position="414"/>
        <end position="437"/>
    </location>
</feature>
<dbReference type="STRING" id="888061.AXF15_03190"/>
<evidence type="ECO:0000256" key="6">
    <source>
        <dbReference type="SAM" id="Phobius"/>
    </source>
</evidence>
<dbReference type="GO" id="GO:0005886">
    <property type="term" value="C:plasma membrane"/>
    <property type="evidence" value="ECO:0007669"/>
    <property type="project" value="UniProtKB-SubCell"/>
</dbReference>
<feature type="transmembrane region" description="Helical" evidence="6">
    <location>
        <begin position="345"/>
        <end position="366"/>
    </location>
</feature>
<dbReference type="Pfam" id="PF13567">
    <property type="entry name" value="DUF4131"/>
    <property type="match status" value="1"/>
</dbReference>
<evidence type="ECO:0000256" key="1">
    <source>
        <dbReference type="ARBA" id="ARBA00004651"/>
    </source>
</evidence>
<dbReference type="AlphaFoldDB" id="A0A109W5L7"/>